<comment type="caution">
    <text evidence="4">The sequence shown here is derived from an EMBL/GenBank/DDBJ whole genome shotgun (WGS) entry which is preliminary data.</text>
</comment>
<evidence type="ECO:0008006" key="6">
    <source>
        <dbReference type="Google" id="ProtNLM"/>
    </source>
</evidence>
<dbReference type="AlphaFoldDB" id="A0A423X0T4"/>
<keyword evidence="3" id="KW-0732">Signal</keyword>
<keyword evidence="2" id="KW-0812">Transmembrane</keyword>
<evidence type="ECO:0000256" key="3">
    <source>
        <dbReference type="SAM" id="SignalP"/>
    </source>
</evidence>
<name>A0A423X0T4_9PEZI</name>
<keyword evidence="5" id="KW-1185">Reference proteome</keyword>
<dbReference type="InParanoid" id="A0A423X0T4"/>
<gene>
    <name evidence="4" type="ORF">VPNG_05885</name>
</gene>
<evidence type="ECO:0000256" key="2">
    <source>
        <dbReference type="SAM" id="Phobius"/>
    </source>
</evidence>
<reference evidence="4 5" key="1">
    <citation type="submission" date="2015-09" db="EMBL/GenBank/DDBJ databases">
        <title>Host preference determinants of Valsa canker pathogens revealed by comparative genomics.</title>
        <authorList>
            <person name="Yin Z."/>
            <person name="Huang L."/>
        </authorList>
    </citation>
    <scope>NUCLEOTIDE SEQUENCE [LARGE SCALE GENOMIC DNA]</scope>
    <source>
        <strain evidence="4 5">SXYLt</strain>
    </source>
</reference>
<feature type="compositionally biased region" description="Basic and acidic residues" evidence="1">
    <location>
        <begin position="432"/>
        <end position="456"/>
    </location>
</feature>
<accession>A0A423X0T4</accession>
<evidence type="ECO:0000313" key="5">
    <source>
        <dbReference type="Proteomes" id="UP000285146"/>
    </source>
</evidence>
<feature type="compositionally biased region" description="Basic and acidic residues" evidence="1">
    <location>
        <begin position="349"/>
        <end position="371"/>
    </location>
</feature>
<protein>
    <recommendedName>
        <fullName evidence="6">Mid2 domain-containing protein</fullName>
    </recommendedName>
</protein>
<feature type="signal peptide" evidence="3">
    <location>
        <begin position="1"/>
        <end position="18"/>
    </location>
</feature>
<keyword evidence="2" id="KW-0472">Membrane</keyword>
<evidence type="ECO:0000313" key="4">
    <source>
        <dbReference type="EMBL" id="ROW09294.1"/>
    </source>
</evidence>
<feature type="transmembrane region" description="Helical" evidence="2">
    <location>
        <begin position="284"/>
        <end position="306"/>
    </location>
</feature>
<dbReference type="EMBL" id="LKEB01000031">
    <property type="protein sequence ID" value="ROW09294.1"/>
    <property type="molecule type" value="Genomic_DNA"/>
</dbReference>
<keyword evidence="2" id="KW-1133">Transmembrane helix</keyword>
<dbReference type="OrthoDB" id="5347452at2759"/>
<proteinExistence type="predicted"/>
<sequence length="513" mass="55107">MRLSTILTTTALACQASARWLAWTPDPVMDLRGFDLARPTQPPEIDDYEVWAPQPTAPPSKAVVDFLLHRRVTSDTPSSLSTNKTWENDQTCGWYSGISSKPYVCDSPLSCSTTNDVVACATEGLEQFYTVCLNYAAVKSGKCSSVGVQTGCCQDAAAPECGTFLWGGTSTRSMFKCFASETIISMVDKPQYVIDSSISAASASSVSSVSSASAAAASKSSAEAASRSKSQNGPSTVIATTTAADGSTSTFASVVGADSSASATAGAGAGGAGNSGGSSTNTGAIAGGIIGGLSLLALLIALLVWYMMRKKGKKFSLSLCGGKKKTNKEKHVHNKTYNENNVNDKRAYDKRSYEKNEKISYDTRRSDDNRSYDGPYVYGQQSRPVTPNQHFHFHVEDDRYDTSPGMRQTGPRSSHIQPPASILVAGVAPAPSRREQRRQSRQQEAREQPRQEPERDLETEEMEQAREQQGFRKHRYHPSSGQRNVASRTPTPPSVPSVPQPPAPVVDFIGRGI</sequence>
<evidence type="ECO:0000256" key="1">
    <source>
        <dbReference type="SAM" id="MobiDB-lite"/>
    </source>
</evidence>
<feature type="compositionally biased region" description="Polar residues" evidence="1">
    <location>
        <begin position="379"/>
        <end position="389"/>
    </location>
</feature>
<dbReference type="Proteomes" id="UP000285146">
    <property type="component" value="Unassembled WGS sequence"/>
</dbReference>
<feature type="compositionally biased region" description="Pro residues" evidence="1">
    <location>
        <begin position="490"/>
        <end position="504"/>
    </location>
</feature>
<feature type="chain" id="PRO_5019048699" description="Mid2 domain-containing protein" evidence="3">
    <location>
        <begin position="19"/>
        <end position="513"/>
    </location>
</feature>
<feature type="region of interest" description="Disordered" evidence="1">
    <location>
        <begin position="349"/>
        <end position="513"/>
    </location>
</feature>
<organism evidence="4 5">
    <name type="scientific">Cytospora leucostoma</name>
    <dbReference type="NCBI Taxonomy" id="1230097"/>
    <lineage>
        <taxon>Eukaryota</taxon>
        <taxon>Fungi</taxon>
        <taxon>Dikarya</taxon>
        <taxon>Ascomycota</taxon>
        <taxon>Pezizomycotina</taxon>
        <taxon>Sordariomycetes</taxon>
        <taxon>Sordariomycetidae</taxon>
        <taxon>Diaporthales</taxon>
        <taxon>Cytosporaceae</taxon>
        <taxon>Cytospora</taxon>
    </lineage>
</organism>